<sequence length="15" mass="1884">MRLIIHYQTEAKRKP</sequence>
<reference evidence="1" key="2">
    <citation type="journal article" date="2015" name="Fish Shellfish Immunol.">
        <title>Early steps in the European eel (Anguilla anguilla)-Vibrio vulnificus interaction in the gills: Role of the RtxA13 toxin.</title>
        <authorList>
            <person name="Callol A."/>
            <person name="Pajuelo D."/>
            <person name="Ebbesson L."/>
            <person name="Teles M."/>
            <person name="MacKenzie S."/>
            <person name="Amaro C."/>
        </authorList>
    </citation>
    <scope>NUCLEOTIDE SEQUENCE</scope>
</reference>
<proteinExistence type="predicted"/>
<evidence type="ECO:0000313" key="1">
    <source>
        <dbReference type="EMBL" id="JAH16108.1"/>
    </source>
</evidence>
<protein>
    <submittedName>
        <fullName evidence="1">Uncharacterized protein</fullName>
    </submittedName>
</protein>
<reference evidence="1" key="1">
    <citation type="submission" date="2014-11" db="EMBL/GenBank/DDBJ databases">
        <authorList>
            <person name="Amaro Gonzalez C."/>
        </authorList>
    </citation>
    <scope>NUCLEOTIDE SEQUENCE</scope>
</reference>
<name>A0A0E9QJ33_ANGAN</name>
<dbReference type="EMBL" id="GBXM01092469">
    <property type="protein sequence ID" value="JAH16108.1"/>
    <property type="molecule type" value="Transcribed_RNA"/>
</dbReference>
<accession>A0A0E9QJ33</accession>
<organism evidence="1">
    <name type="scientific">Anguilla anguilla</name>
    <name type="common">European freshwater eel</name>
    <name type="synonym">Muraena anguilla</name>
    <dbReference type="NCBI Taxonomy" id="7936"/>
    <lineage>
        <taxon>Eukaryota</taxon>
        <taxon>Metazoa</taxon>
        <taxon>Chordata</taxon>
        <taxon>Craniata</taxon>
        <taxon>Vertebrata</taxon>
        <taxon>Euteleostomi</taxon>
        <taxon>Actinopterygii</taxon>
        <taxon>Neopterygii</taxon>
        <taxon>Teleostei</taxon>
        <taxon>Anguilliformes</taxon>
        <taxon>Anguillidae</taxon>
        <taxon>Anguilla</taxon>
    </lineage>
</organism>